<comment type="caution">
    <text evidence="1">The sequence shown here is derived from an EMBL/GenBank/DDBJ whole genome shotgun (WGS) entry which is preliminary data.</text>
</comment>
<sequence>MNHIVHSYLDRFIVVYLDDIVVYNNTLEEHAEYLQTVFKVLQENKLHVKWDKCSFAKMEVEFLGHKIKDGKLLIDKAKVKAIVEWEAPTKITEMHSCLGVINYYRRFIKDYSTIVASPTDLLKKTIKWEWMVDHQQAFDSLKKVIMEEHVLVLHNHALSFAVHNDAFDFAIGDVLMQDEHP</sequence>
<dbReference type="Proteomes" id="UP001163603">
    <property type="component" value="Chromosome 15"/>
</dbReference>
<organism evidence="1 2">
    <name type="scientific">Pistacia integerrima</name>
    <dbReference type="NCBI Taxonomy" id="434235"/>
    <lineage>
        <taxon>Eukaryota</taxon>
        <taxon>Viridiplantae</taxon>
        <taxon>Streptophyta</taxon>
        <taxon>Embryophyta</taxon>
        <taxon>Tracheophyta</taxon>
        <taxon>Spermatophyta</taxon>
        <taxon>Magnoliopsida</taxon>
        <taxon>eudicotyledons</taxon>
        <taxon>Gunneridae</taxon>
        <taxon>Pentapetalae</taxon>
        <taxon>rosids</taxon>
        <taxon>malvids</taxon>
        <taxon>Sapindales</taxon>
        <taxon>Anacardiaceae</taxon>
        <taxon>Pistacia</taxon>
    </lineage>
</organism>
<name>A0ACC0X1H3_9ROSI</name>
<evidence type="ECO:0000313" key="2">
    <source>
        <dbReference type="Proteomes" id="UP001163603"/>
    </source>
</evidence>
<keyword evidence="2" id="KW-1185">Reference proteome</keyword>
<accession>A0ACC0X1H3</accession>
<evidence type="ECO:0000313" key="1">
    <source>
        <dbReference type="EMBL" id="KAJ0008227.1"/>
    </source>
</evidence>
<gene>
    <name evidence="1" type="ORF">Pint_28974</name>
</gene>
<proteinExistence type="predicted"/>
<dbReference type="EMBL" id="CM047750">
    <property type="protein sequence ID" value="KAJ0008227.1"/>
    <property type="molecule type" value="Genomic_DNA"/>
</dbReference>
<protein>
    <submittedName>
        <fullName evidence="1">Uncharacterized protein</fullName>
    </submittedName>
</protein>
<reference evidence="2" key="1">
    <citation type="journal article" date="2023" name="G3 (Bethesda)">
        <title>Genome assembly and association tests identify interacting loci associated with vigor, precocity, and sex in interspecific pistachio rootstocks.</title>
        <authorList>
            <person name="Palmer W."/>
            <person name="Jacygrad E."/>
            <person name="Sagayaradj S."/>
            <person name="Cavanaugh K."/>
            <person name="Han R."/>
            <person name="Bertier L."/>
            <person name="Beede B."/>
            <person name="Kafkas S."/>
            <person name="Golino D."/>
            <person name="Preece J."/>
            <person name="Michelmore R."/>
        </authorList>
    </citation>
    <scope>NUCLEOTIDE SEQUENCE [LARGE SCALE GENOMIC DNA]</scope>
</reference>